<keyword evidence="1" id="KW-0560">Oxidoreductase</keyword>
<keyword evidence="5" id="KW-1185">Reference proteome</keyword>
<dbReference type="GO" id="GO:0016787">
    <property type="term" value="F:hydrolase activity"/>
    <property type="evidence" value="ECO:0007669"/>
    <property type="project" value="UniProtKB-KW"/>
</dbReference>
<dbReference type="Gene3D" id="3.30.360.10">
    <property type="entry name" value="Dihydrodipicolinate Reductase, domain 2"/>
    <property type="match status" value="1"/>
</dbReference>
<dbReference type="InterPro" id="IPR036291">
    <property type="entry name" value="NAD(P)-bd_dom_sf"/>
</dbReference>
<dbReference type="InterPro" id="IPR050463">
    <property type="entry name" value="Gfo/Idh/MocA_oxidrdct_glycsds"/>
</dbReference>
<evidence type="ECO:0000313" key="4">
    <source>
        <dbReference type="EMBL" id="GGJ99281.1"/>
    </source>
</evidence>
<evidence type="ECO:0000256" key="1">
    <source>
        <dbReference type="ARBA" id="ARBA00023002"/>
    </source>
</evidence>
<keyword evidence="4" id="KW-0378">Hydrolase</keyword>
<dbReference type="InterPro" id="IPR000683">
    <property type="entry name" value="Gfo/Idh/MocA-like_OxRdtase_N"/>
</dbReference>
<dbReference type="RefSeq" id="WP_188633140.1">
    <property type="nucleotide sequence ID" value="NZ_BMNQ01000031.1"/>
</dbReference>
<gene>
    <name evidence="4" type="ORF">GCM10007063_21950</name>
</gene>
<dbReference type="Proteomes" id="UP000658382">
    <property type="component" value="Unassembled WGS sequence"/>
</dbReference>
<dbReference type="PANTHER" id="PTHR43818">
    <property type="entry name" value="BCDNA.GH03377"/>
    <property type="match status" value="1"/>
</dbReference>
<evidence type="ECO:0000259" key="3">
    <source>
        <dbReference type="Pfam" id="PF22725"/>
    </source>
</evidence>
<reference evidence="4" key="1">
    <citation type="journal article" date="2014" name="Int. J. Syst. Evol. Microbiol.">
        <title>Complete genome sequence of Corynebacterium casei LMG S-19264T (=DSM 44701T), isolated from a smear-ripened cheese.</title>
        <authorList>
            <consortium name="US DOE Joint Genome Institute (JGI-PGF)"/>
            <person name="Walter F."/>
            <person name="Albersmeier A."/>
            <person name="Kalinowski J."/>
            <person name="Ruckert C."/>
        </authorList>
    </citation>
    <scope>NUCLEOTIDE SEQUENCE</scope>
    <source>
        <strain evidence="4">JCM 12580</strain>
    </source>
</reference>
<dbReference type="InterPro" id="IPR055170">
    <property type="entry name" value="GFO_IDH_MocA-like_dom"/>
</dbReference>
<evidence type="ECO:0000313" key="5">
    <source>
        <dbReference type="Proteomes" id="UP000658382"/>
    </source>
</evidence>
<sequence length="365" mass="41468">MDKLRIGIAGISRGSQFYKEFSRIEGVEVTAVMDPDEQAVEKFRRQYSIDHGFTEYEDLLNATIDAVVIASPLRFHVQQAVAALKQDIHVLSEVTAATSTEDCKTLFDAVKQSKAQYMMGENYCYIRENIAIQNMAQSGVFGELYFAEGEYLHDVKYLHYDEHGRPTWRRTETMGRRGCTYGTHSLGPPLEWFGERVKYVNCVGPGSHTAPAYENDDTTLMLCRTESGALINVRVDMVSNRPHNMGYYSLQGTKGCYEAPRVPGGKHRLWLKDYGLSSEKWMDLSDVYEDFLPIDLIEMPVERTNANHWGSDYFMVNDFVNCLRTDKPVSIDIYRALELTLPGLYSEKSIVAGGSPVEVPDVRQW</sequence>
<organism evidence="4 5">
    <name type="scientific">Lentibacillus kapialis</name>
    <dbReference type="NCBI Taxonomy" id="340214"/>
    <lineage>
        <taxon>Bacteria</taxon>
        <taxon>Bacillati</taxon>
        <taxon>Bacillota</taxon>
        <taxon>Bacilli</taxon>
        <taxon>Bacillales</taxon>
        <taxon>Bacillaceae</taxon>
        <taxon>Lentibacillus</taxon>
    </lineage>
</organism>
<dbReference type="SUPFAM" id="SSF51735">
    <property type="entry name" value="NAD(P)-binding Rossmann-fold domains"/>
    <property type="match status" value="1"/>
</dbReference>
<reference evidence="4" key="2">
    <citation type="submission" date="2020-09" db="EMBL/GenBank/DDBJ databases">
        <authorList>
            <person name="Sun Q."/>
            <person name="Ohkuma M."/>
        </authorList>
    </citation>
    <scope>NUCLEOTIDE SEQUENCE</scope>
    <source>
        <strain evidence="4">JCM 12580</strain>
    </source>
</reference>
<dbReference type="SUPFAM" id="SSF55347">
    <property type="entry name" value="Glyceraldehyde-3-phosphate dehydrogenase-like, C-terminal domain"/>
    <property type="match status" value="1"/>
</dbReference>
<feature type="domain" description="GFO/IDH/MocA-like oxidoreductase" evidence="3">
    <location>
        <begin position="132"/>
        <end position="257"/>
    </location>
</feature>
<proteinExistence type="predicted"/>
<protein>
    <submittedName>
        <fullName evidence="4">Glycosyl hydrolase family 109 protein 1</fullName>
    </submittedName>
</protein>
<evidence type="ECO:0000259" key="2">
    <source>
        <dbReference type="Pfam" id="PF01408"/>
    </source>
</evidence>
<dbReference type="GO" id="GO:0016491">
    <property type="term" value="F:oxidoreductase activity"/>
    <property type="evidence" value="ECO:0007669"/>
    <property type="project" value="UniProtKB-KW"/>
</dbReference>
<dbReference type="PANTHER" id="PTHR43818:SF11">
    <property type="entry name" value="BCDNA.GH03377"/>
    <property type="match status" value="1"/>
</dbReference>
<dbReference type="Pfam" id="PF22725">
    <property type="entry name" value="GFO_IDH_MocA_C3"/>
    <property type="match status" value="1"/>
</dbReference>
<name>A0A917PYA2_9BACI</name>
<dbReference type="Gene3D" id="3.40.50.720">
    <property type="entry name" value="NAD(P)-binding Rossmann-like Domain"/>
    <property type="match status" value="1"/>
</dbReference>
<accession>A0A917PYA2</accession>
<dbReference type="Pfam" id="PF01408">
    <property type="entry name" value="GFO_IDH_MocA"/>
    <property type="match status" value="1"/>
</dbReference>
<dbReference type="GO" id="GO:0000166">
    <property type="term" value="F:nucleotide binding"/>
    <property type="evidence" value="ECO:0007669"/>
    <property type="project" value="InterPro"/>
</dbReference>
<dbReference type="EMBL" id="BMNQ01000031">
    <property type="protein sequence ID" value="GGJ99281.1"/>
    <property type="molecule type" value="Genomic_DNA"/>
</dbReference>
<comment type="caution">
    <text evidence="4">The sequence shown here is derived from an EMBL/GenBank/DDBJ whole genome shotgun (WGS) entry which is preliminary data.</text>
</comment>
<dbReference type="AlphaFoldDB" id="A0A917PYA2"/>
<feature type="domain" description="Gfo/Idh/MocA-like oxidoreductase N-terminal" evidence="2">
    <location>
        <begin position="4"/>
        <end position="120"/>
    </location>
</feature>